<dbReference type="GO" id="GO:0008017">
    <property type="term" value="F:microtubule binding"/>
    <property type="evidence" value="ECO:0007669"/>
    <property type="project" value="InterPro"/>
</dbReference>
<dbReference type="RefSeq" id="XP_005842975.1">
    <property type="nucleotide sequence ID" value="XM_005842913.1"/>
</dbReference>
<proteinExistence type="predicted"/>
<dbReference type="eggNOG" id="KOG0597">
    <property type="taxonomic scope" value="Eukaryota"/>
</dbReference>
<feature type="region of interest" description="Disordered" evidence="1">
    <location>
        <begin position="46"/>
        <end position="67"/>
    </location>
</feature>
<dbReference type="Gene3D" id="3.30.200.20">
    <property type="entry name" value="Phosphorylase Kinase, domain 1"/>
    <property type="match status" value="1"/>
</dbReference>
<dbReference type="PROSITE" id="PS00108">
    <property type="entry name" value="PROTEIN_KINASE_ST"/>
    <property type="match status" value="1"/>
</dbReference>
<feature type="compositionally biased region" description="Gly residues" evidence="1">
    <location>
        <begin position="49"/>
        <end position="61"/>
    </location>
</feature>
<reference evidence="3 4" key="1">
    <citation type="journal article" date="2010" name="Plant Cell">
        <title>The Chlorella variabilis NC64A genome reveals adaptation to photosymbiosis, coevolution with viruses, and cryptic sex.</title>
        <authorList>
            <person name="Blanc G."/>
            <person name="Duncan G."/>
            <person name="Agarkova I."/>
            <person name="Borodovsky M."/>
            <person name="Gurnon J."/>
            <person name="Kuo A."/>
            <person name="Lindquist E."/>
            <person name="Lucas S."/>
            <person name="Pangilinan J."/>
            <person name="Polle J."/>
            <person name="Salamov A."/>
            <person name="Terry A."/>
            <person name="Yamada T."/>
            <person name="Dunigan D.D."/>
            <person name="Grigoriev I.V."/>
            <person name="Claverie J.M."/>
            <person name="Van Etten J.L."/>
        </authorList>
    </citation>
    <scope>NUCLEOTIDE SEQUENCE [LARGE SCALE GENOMIC DNA]</scope>
    <source>
        <strain evidence="3 4">NC64A</strain>
    </source>
</reference>
<dbReference type="SUPFAM" id="SSF48371">
    <property type="entry name" value="ARM repeat"/>
    <property type="match status" value="1"/>
</dbReference>
<dbReference type="STRING" id="554065.E1ZTC0"/>
<dbReference type="InterPro" id="IPR011009">
    <property type="entry name" value="Kinase-like_dom_sf"/>
</dbReference>
<dbReference type="GO" id="GO:0005524">
    <property type="term" value="F:ATP binding"/>
    <property type="evidence" value="ECO:0007669"/>
    <property type="project" value="InterPro"/>
</dbReference>
<dbReference type="InterPro" id="IPR016024">
    <property type="entry name" value="ARM-type_fold"/>
</dbReference>
<dbReference type="AlphaFoldDB" id="E1ZTC0"/>
<dbReference type="PANTHER" id="PTHR46562">
    <property type="entry name" value="SERINE/THREONINE-KINASE ULK4-LIKE PROTEIN-RELATED"/>
    <property type="match status" value="1"/>
</dbReference>
<evidence type="ECO:0000256" key="1">
    <source>
        <dbReference type="SAM" id="MobiDB-lite"/>
    </source>
</evidence>
<dbReference type="SUPFAM" id="SSF56112">
    <property type="entry name" value="Protein kinase-like (PK-like)"/>
    <property type="match status" value="1"/>
</dbReference>
<dbReference type="Pfam" id="PF23606">
    <property type="entry name" value="HEAT_ULK4"/>
    <property type="match status" value="1"/>
</dbReference>
<dbReference type="Gene3D" id="1.25.10.10">
    <property type="entry name" value="Leucine-rich Repeat Variant"/>
    <property type="match status" value="1"/>
</dbReference>
<dbReference type="PROSITE" id="PS50011">
    <property type="entry name" value="PROTEIN_KINASE_DOM"/>
    <property type="match status" value="1"/>
</dbReference>
<feature type="domain" description="Protein kinase" evidence="2">
    <location>
        <begin position="4"/>
        <end position="296"/>
    </location>
</feature>
<feature type="region of interest" description="Disordered" evidence="1">
    <location>
        <begin position="318"/>
        <end position="415"/>
    </location>
</feature>
<dbReference type="InParanoid" id="E1ZTC0"/>
<feature type="compositionally biased region" description="Gly residues" evidence="1">
    <location>
        <begin position="322"/>
        <end position="334"/>
    </location>
</feature>
<dbReference type="EMBL" id="GL433871">
    <property type="protein sequence ID" value="EFN50873.1"/>
    <property type="molecule type" value="Genomic_DNA"/>
</dbReference>
<dbReference type="OrthoDB" id="24822at2759"/>
<organism evidence="4">
    <name type="scientific">Chlorella variabilis</name>
    <name type="common">Green alga</name>
    <dbReference type="NCBI Taxonomy" id="554065"/>
    <lineage>
        <taxon>Eukaryota</taxon>
        <taxon>Viridiplantae</taxon>
        <taxon>Chlorophyta</taxon>
        <taxon>core chlorophytes</taxon>
        <taxon>Trebouxiophyceae</taxon>
        <taxon>Chlorellales</taxon>
        <taxon>Chlorellaceae</taxon>
        <taxon>Chlorella clade</taxon>
        <taxon>Chlorella</taxon>
    </lineage>
</organism>
<dbReference type="InterPro" id="IPR008271">
    <property type="entry name" value="Ser/Thr_kinase_AS"/>
</dbReference>
<dbReference type="InterPro" id="IPR056981">
    <property type="entry name" value="HEAT_ULK4_RUNKEL"/>
</dbReference>
<dbReference type="FunCoup" id="E1ZTC0">
    <property type="interactions" value="857"/>
</dbReference>
<keyword evidence="4" id="KW-1185">Reference proteome</keyword>
<dbReference type="GeneID" id="17350321"/>
<sequence>MNNYHIHEIIGRGRQSKVYKARLKQSLEYVVVKACSKDLKPRVLQEVGAGSGGGGGGGGMRGAASAPTPVRPVVESLQSSSLGVKVLNSLAHPNLLRFHTWYETQNHLWVILEYCVGGDLLSLLRSDGRLPEASVLRLGRDLSAALQHLHTRGILHCDLKPSNILLDENGRVRLGGLGISRRSEVVQRQLATLPNGLREMQQGSPYYLAPEAVRTPGFYTTASDLWALGCILYECASGRPPFAAATTQQLNALILGHHPQLPTGLSPELEGLIERLLDKDPLSRCTWPELCGHPFWGASPPSLQPLPDDPVLLKLLEERGGGGDLGGGGGGGRRGALAARHRASGSGSSLGGEGEFAANGVGTGGAQDTAHSNGGSGGSGRLGSASGSASASASASGEYRGGATQPPNHTPPRYPEVQVSLLDLGGKDPALRLRAANLLGLLVRHASSVNAGLAEAGACRALAAAVRQMEDAGLQRRAAAALGELLFYADSQHRDAAGGCSGASGGPGTPAQGLPPWDLTTDAVQRLAGLLQAGQDEVAQHYAAKALENVFGLGGPWAQQLASAETAGRLAQLVDSKLPDVLRGTAASALCRLLRCQPGCLASFVEAGGLDLVAAGLADGSPRVQQACVTILAQLLCSRQLAAGVGELCLGDEAVLEGLNGLLDNAAEMLQAKALVALGLLCRSPAGLVAVVSWHGLLPQIERLCSKERQGSAAGSSEQYMAAAVAGFLQQLSGNAVPLLRQAAAAARAATASAGAAGGGGSGGAGSGGGVLQPLEALQQLLSSVAFRQVVVCDGLITGLADLLTRELSSSGSSAASALHQELKASAAKAPVSPSAHGLNAIDAICSHPELLIDHYATVLSHLLPALSAAVASQRETPDTRFCCLKLLCDVFVNEPRLYISATESEHTTADSGIANQLIDAAVAQYVLPLMPALFADEDPMPL</sequence>
<name>E1ZTC0_CHLVA</name>
<dbReference type="Gene3D" id="1.10.510.10">
    <property type="entry name" value="Transferase(Phosphotransferase) domain 1"/>
    <property type="match status" value="1"/>
</dbReference>
<dbReference type="InterPro" id="IPR000719">
    <property type="entry name" value="Prot_kinase_dom"/>
</dbReference>
<evidence type="ECO:0000259" key="2">
    <source>
        <dbReference type="PROSITE" id="PS50011"/>
    </source>
</evidence>
<protein>
    <recommendedName>
        <fullName evidence="2">Protein kinase domain-containing protein</fullName>
    </recommendedName>
</protein>
<dbReference type="Proteomes" id="UP000008141">
    <property type="component" value="Unassembled WGS sequence"/>
</dbReference>
<dbReference type="PANTHER" id="PTHR46562:SF1">
    <property type="entry name" value="SERINE_THREONINE-PROTEIN KINASE ULK4"/>
    <property type="match status" value="1"/>
</dbReference>
<accession>E1ZTC0</accession>
<gene>
    <name evidence="3" type="ORF">CHLNCDRAFT_141668</name>
</gene>
<feature type="compositionally biased region" description="Low complexity" evidence="1">
    <location>
        <begin position="382"/>
        <end position="403"/>
    </location>
</feature>
<dbReference type="Pfam" id="PF00069">
    <property type="entry name" value="Pkinase"/>
    <property type="match status" value="1"/>
</dbReference>
<dbReference type="KEGG" id="cvr:CHLNCDRAFT_141668"/>
<evidence type="ECO:0000313" key="4">
    <source>
        <dbReference type="Proteomes" id="UP000008141"/>
    </source>
</evidence>
<dbReference type="GO" id="GO:0004672">
    <property type="term" value="F:protein kinase activity"/>
    <property type="evidence" value="ECO:0007669"/>
    <property type="project" value="InterPro"/>
</dbReference>
<dbReference type="InterPro" id="IPR011989">
    <property type="entry name" value="ARM-like"/>
</dbReference>
<evidence type="ECO:0000313" key="3">
    <source>
        <dbReference type="EMBL" id="EFN50873.1"/>
    </source>
</evidence>
<dbReference type="InterPro" id="IPR044591">
    <property type="entry name" value="RUK"/>
</dbReference>
<dbReference type="SMART" id="SM00220">
    <property type="entry name" value="S_TKc"/>
    <property type="match status" value="1"/>
</dbReference>
<dbReference type="GO" id="GO:0000914">
    <property type="term" value="P:phragmoplast assembly"/>
    <property type="evidence" value="ECO:0007669"/>
    <property type="project" value="InterPro"/>
</dbReference>